<dbReference type="Gene3D" id="2.60.40.1510">
    <property type="entry name" value="ntegrin, alpha v. Chain A, domain 3"/>
    <property type="match status" value="1"/>
</dbReference>
<dbReference type="GO" id="GO:0008305">
    <property type="term" value="C:integrin complex"/>
    <property type="evidence" value="ECO:0007669"/>
    <property type="project" value="InterPro"/>
</dbReference>
<evidence type="ECO:0000256" key="5">
    <source>
        <dbReference type="ARBA" id="ARBA00022737"/>
    </source>
</evidence>
<dbReference type="SUPFAM" id="SSF69318">
    <property type="entry name" value="Integrin alpha N-terminal domain"/>
    <property type="match status" value="1"/>
</dbReference>
<proteinExistence type="inferred from homology"/>
<keyword evidence="7 13" id="KW-1133">Transmembrane helix</keyword>
<dbReference type="PANTHER" id="PTHR23220">
    <property type="entry name" value="INTEGRIN ALPHA"/>
    <property type="match status" value="1"/>
</dbReference>
<dbReference type="Pfam" id="PF20806">
    <property type="entry name" value="Integrin_A_Ig_3"/>
    <property type="match status" value="1"/>
</dbReference>
<dbReference type="InterPro" id="IPR013517">
    <property type="entry name" value="FG-GAP"/>
</dbReference>
<dbReference type="GO" id="GO:0005178">
    <property type="term" value="F:integrin binding"/>
    <property type="evidence" value="ECO:0007669"/>
    <property type="project" value="TreeGrafter"/>
</dbReference>
<evidence type="ECO:0000259" key="16">
    <source>
        <dbReference type="Pfam" id="PF20806"/>
    </source>
</evidence>
<feature type="signal peptide" evidence="13">
    <location>
        <begin position="1"/>
        <end position="22"/>
    </location>
</feature>
<dbReference type="SMART" id="SM00191">
    <property type="entry name" value="Int_alpha"/>
    <property type="match status" value="6"/>
</dbReference>
<dbReference type="Proteomes" id="UP000593567">
    <property type="component" value="Unassembled WGS sequence"/>
</dbReference>
<protein>
    <submittedName>
        <fullName evidence="17">If</fullName>
    </submittedName>
</protein>
<dbReference type="OrthoDB" id="5317514at2759"/>
<name>A0A7J7JAN2_BUGNE</name>
<evidence type="ECO:0000256" key="6">
    <source>
        <dbReference type="ARBA" id="ARBA00022889"/>
    </source>
</evidence>
<dbReference type="Pfam" id="PF20805">
    <property type="entry name" value="Integrin_A_Ig_2"/>
    <property type="match status" value="1"/>
</dbReference>
<comment type="subcellular location">
    <subcellularLocation>
        <location evidence="1 13">Membrane</location>
        <topology evidence="1 13">Single-pass type I membrane protein</topology>
    </subcellularLocation>
</comment>
<dbReference type="SUPFAM" id="SSF69179">
    <property type="entry name" value="Integrin domains"/>
    <property type="match status" value="3"/>
</dbReference>
<feature type="repeat" description="FG-GAP" evidence="12">
    <location>
        <begin position="302"/>
        <end position="368"/>
    </location>
</feature>
<comment type="similarity">
    <text evidence="2 13">Belongs to the integrin alpha chain family.</text>
</comment>
<dbReference type="Pfam" id="PF08441">
    <property type="entry name" value="Integrin_A_Ig_1"/>
    <property type="match status" value="1"/>
</dbReference>
<comment type="caution">
    <text evidence="17">The sequence shown here is derived from an EMBL/GenBank/DDBJ whole genome shotgun (WGS) entry which is preliminary data.</text>
</comment>
<reference evidence="17" key="1">
    <citation type="submission" date="2020-06" db="EMBL/GenBank/DDBJ databases">
        <title>Draft genome of Bugula neritina, a colonial animal packing powerful symbionts and potential medicines.</title>
        <authorList>
            <person name="Rayko M."/>
        </authorList>
    </citation>
    <scope>NUCLEOTIDE SEQUENCE [LARGE SCALE GENOMIC DNA]</scope>
    <source>
        <strain evidence="17">Kwan_BN1</strain>
    </source>
</reference>
<evidence type="ECO:0000256" key="3">
    <source>
        <dbReference type="ARBA" id="ARBA00022692"/>
    </source>
</evidence>
<feature type="domain" description="Integrin alpha third immunoglobulin-like" evidence="16">
    <location>
        <begin position="812"/>
        <end position="971"/>
    </location>
</feature>
<evidence type="ECO:0000259" key="14">
    <source>
        <dbReference type="Pfam" id="PF08441"/>
    </source>
</evidence>
<keyword evidence="9 13" id="KW-0472">Membrane</keyword>
<keyword evidence="11" id="KW-0325">Glycoprotein</keyword>
<keyword evidence="5" id="KW-0677">Repeat</keyword>
<evidence type="ECO:0000256" key="2">
    <source>
        <dbReference type="ARBA" id="ARBA00008054"/>
    </source>
</evidence>
<dbReference type="GO" id="GO:0007229">
    <property type="term" value="P:integrin-mediated signaling pathway"/>
    <property type="evidence" value="ECO:0007669"/>
    <property type="project" value="UniProtKB-KW"/>
</dbReference>
<keyword evidence="18" id="KW-1185">Reference proteome</keyword>
<evidence type="ECO:0000256" key="9">
    <source>
        <dbReference type="ARBA" id="ARBA00023136"/>
    </source>
</evidence>
<evidence type="ECO:0000256" key="13">
    <source>
        <dbReference type="RuleBase" id="RU003762"/>
    </source>
</evidence>
<evidence type="ECO:0000256" key="12">
    <source>
        <dbReference type="PROSITE-ProRule" id="PRU00803"/>
    </source>
</evidence>
<dbReference type="GO" id="GO:0033627">
    <property type="term" value="P:cell adhesion mediated by integrin"/>
    <property type="evidence" value="ECO:0007669"/>
    <property type="project" value="TreeGrafter"/>
</dbReference>
<dbReference type="Gene3D" id="2.60.40.1530">
    <property type="entry name" value="ntegrin, alpha v. Chain A, domain 4"/>
    <property type="match status" value="1"/>
</dbReference>
<accession>A0A7J7JAN2</accession>
<organism evidence="17 18">
    <name type="scientific">Bugula neritina</name>
    <name type="common">Brown bryozoan</name>
    <name type="synonym">Sertularia neritina</name>
    <dbReference type="NCBI Taxonomy" id="10212"/>
    <lineage>
        <taxon>Eukaryota</taxon>
        <taxon>Metazoa</taxon>
        <taxon>Spiralia</taxon>
        <taxon>Lophotrochozoa</taxon>
        <taxon>Bryozoa</taxon>
        <taxon>Gymnolaemata</taxon>
        <taxon>Cheilostomatida</taxon>
        <taxon>Flustrina</taxon>
        <taxon>Buguloidea</taxon>
        <taxon>Bugulidae</taxon>
        <taxon>Bugula</taxon>
    </lineage>
</organism>
<keyword evidence="4 13" id="KW-0732">Signal</keyword>
<dbReference type="Pfam" id="PF01839">
    <property type="entry name" value="FG-GAP"/>
    <property type="match status" value="1"/>
</dbReference>
<dbReference type="GO" id="GO:0098609">
    <property type="term" value="P:cell-cell adhesion"/>
    <property type="evidence" value="ECO:0007669"/>
    <property type="project" value="TreeGrafter"/>
</dbReference>
<feature type="chain" id="PRO_5029948362" evidence="13">
    <location>
        <begin position="23"/>
        <end position="1047"/>
    </location>
</feature>
<dbReference type="PROSITE" id="PS51470">
    <property type="entry name" value="FG_GAP"/>
    <property type="match status" value="3"/>
</dbReference>
<keyword evidence="10 13" id="KW-0675">Receptor</keyword>
<evidence type="ECO:0000259" key="15">
    <source>
        <dbReference type="Pfam" id="PF20805"/>
    </source>
</evidence>
<dbReference type="Gene3D" id="2.130.10.130">
    <property type="entry name" value="Integrin alpha, N-terminal"/>
    <property type="match status" value="1"/>
</dbReference>
<sequence length="1047" mass="115800">MFTPYFTLSLLLILIHSPLNQLLNVDLSSRITYNGDDNSYFGYSVALSINNFRGNKLFVGAPKATTDALSRFNVTNSGAIYRCDIDSVDCRVVSVDDRPTQLTDYPGYENLTGEDRNNQFFGASVASSRDGSVIAACAPLYVTFGPRGNKREPTGDCFISKDLGGSFLRVSPCLREFDAFYRAAYRNISYDKGWASYHKTGHGMCGFSAALGPDNELAIGAPGNYYFHGALYSVNPVNDYMRFISTRDGPTSDDNNYLSWDLKFGEFDGDNTTIDYVNSAPRANMLKGKILLWSKTAANSFRSLVNISGEQSGAYFGYSIAVGKFNGESGGKYDDIVVSAPLYANYEADMSELGQVTVFSHNMSTSQTVFFQSAKITGEDAYGRFGLALANVGDLNKDGFDELMVSAPYGGPDKRGVVFLYHGSETGLITTPVQVIYAEDVSATNPPNTFGWSITGKLDIDSNLYDDVAIGAYKSNQAFLFKTRPLINLVGSLEIDNDEIQLPVACADNDQTWSLNDLKFAVTFCIHYEAVLEPEEIYLQAVMIFDSANNKTKRGFSAKSGTSVEQFEFSLKKFSAGDEALCSTVEGYVQPTIRDKTSPLNISMEFHLINVSSSGLLSPDPIINHLRPPMSPVQIRFTKSCNLCTPDLKVSASTPSRYYLLGSEEKINLTVKLSNEGEDSYITSVNISLPQDVSYVHVVLDKDECLPISCQQKLINETASNHITCDVGNPFPSLKRSEFTIELRLDGNKQSDETELLFTINAYSNYAQDSFPDDNSFNLSIPLQVKTSVNISGTSTPDDIITYNRSSTFLQQGPLVEHKYVIYTSGPSLVGKCEVEIDWPLYNIAKDDYILYVYKDIAVVQGEATCEVPTRFLNPQNVSVDETRYKRDYSPTEQLTCSNGKASCAKITCTLPNLNKETVILKIYSFLWLGSTTNNLTNNYTTELAISSAASVKVLSVPYTVKPAVYSSDTSTITSFFEKYKPPVVVKPIDWKWIAIGVGCGFLLLIIIIIVLWLCGFFKRYRPYAEAKVVKQQSGQPHETERLCESY</sequence>
<evidence type="ECO:0000256" key="8">
    <source>
        <dbReference type="ARBA" id="ARBA00023037"/>
    </source>
</evidence>
<evidence type="ECO:0000256" key="10">
    <source>
        <dbReference type="ARBA" id="ARBA00023170"/>
    </source>
</evidence>
<dbReference type="InterPro" id="IPR013649">
    <property type="entry name" value="Integrin_alpha_Ig-like_1"/>
</dbReference>
<dbReference type="InterPro" id="IPR013519">
    <property type="entry name" value="Int_alpha_beta-p"/>
</dbReference>
<feature type="repeat" description="FG-GAP" evidence="12">
    <location>
        <begin position="26"/>
        <end position="92"/>
    </location>
</feature>
<dbReference type="PRINTS" id="PR01185">
    <property type="entry name" value="INTEGRINA"/>
</dbReference>
<feature type="repeat" description="FG-GAP" evidence="12">
    <location>
        <begin position="372"/>
        <end position="430"/>
    </location>
</feature>
<dbReference type="GO" id="GO:0007160">
    <property type="term" value="P:cell-matrix adhesion"/>
    <property type="evidence" value="ECO:0007669"/>
    <property type="project" value="TreeGrafter"/>
</dbReference>
<evidence type="ECO:0000256" key="1">
    <source>
        <dbReference type="ARBA" id="ARBA00004479"/>
    </source>
</evidence>
<feature type="transmembrane region" description="Helical" evidence="13">
    <location>
        <begin position="993"/>
        <end position="1018"/>
    </location>
</feature>
<evidence type="ECO:0000256" key="4">
    <source>
        <dbReference type="ARBA" id="ARBA00022729"/>
    </source>
</evidence>
<dbReference type="Gene3D" id="1.20.5.930">
    <property type="entry name" value="Bicelle-embedded integrin alpha(iib) transmembrane segment"/>
    <property type="match status" value="1"/>
</dbReference>
<evidence type="ECO:0000256" key="7">
    <source>
        <dbReference type="ARBA" id="ARBA00022989"/>
    </source>
</evidence>
<keyword evidence="3 13" id="KW-0812">Transmembrane</keyword>
<dbReference type="InterPro" id="IPR048286">
    <property type="entry name" value="Integrin_alpha_Ig-like_3"/>
</dbReference>
<gene>
    <name evidence="17" type="ORF">EB796_018390</name>
</gene>
<dbReference type="EMBL" id="VXIV02002733">
    <property type="protein sequence ID" value="KAF6023300.1"/>
    <property type="molecule type" value="Genomic_DNA"/>
</dbReference>
<evidence type="ECO:0000313" key="17">
    <source>
        <dbReference type="EMBL" id="KAF6023300.1"/>
    </source>
</evidence>
<dbReference type="InterPro" id="IPR032695">
    <property type="entry name" value="Integrin_dom_sf"/>
</dbReference>
<dbReference type="PANTHER" id="PTHR23220:SF133">
    <property type="entry name" value="INTEGRIN ALPHA-PS2"/>
    <property type="match status" value="1"/>
</dbReference>
<feature type="domain" description="Integrin alpha second immunoglobulin-like" evidence="15">
    <location>
        <begin position="642"/>
        <end position="782"/>
    </location>
</feature>
<evidence type="ECO:0000313" key="18">
    <source>
        <dbReference type="Proteomes" id="UP000593567"/>
    </source>
</evidence>
<dbReference type="InterPro" id="IPR000413">
    <property type="entry name" value="Integrin_alpha"/>
</dbReference>
<dbReference type="Gene3D" id="2.60.40.1460">
    <property type="entry name" value="Integrin domains. Chain A, domain 2"/>
    <property type="match status" value="1"/>
</dbReference>
<evidence type="ECO:0000256" key="11">
    <source>
        <dbReference type="ARBA" id="ARBA00023180"/>
    </source>
</evidence>
<keyword evidence="6 13" id="KW-0130">Cell adhesion</keyword>
<dbReference type="InterPro" id="IPR048285">
    <property type="entry name" value="Integrin_alpha_Ig-like_2"/>
</dbReference>
<dbReference type="AlphaFoldDB" id="A0A7J7JAN2"/>
<feature type="domain" description="Integrin alpha first immunoglubulin-like" evidence="14">
    <location>
        <begin position="483"/>
        <end position="639"/>
    </location>
</feature>
<keyword evidence="8 13" id="KW-0401">Integrin</keyword>
<dbReference type="InterPro" id="IPR028994">
    <property type="entry name" value="Integrin_alpha_N"/>
</dbReference>
<dbReference type="GO" id="GO:0009897">
    <property type="term" value="C:external side of plasma membrane"/>
    <property type="evidence" value="ECO:0007669"/>
    <property type="project" value="TreeGrafter"/>
</dbReference>